<dbReference type="InterPro" id="IPR050819">
    <property type="entry name" value="Tripeptidyl-peptidase_I"/>
</dbReference>
<dbReference type="InterPro" id="IPR030400">
    <property type="entry name" value="Sedolisin_dom"/>
</dbReference>
<reference evidence="3" key="1">
    <citation type="submission" date="2023-03" db="EMBL/GenBank/DDBJ databases">
        <title>Massive genome expansion in bonnet fungi (Mycena s.s.) driven by repeated elements and novel gene families across ecological guilds.</title>
        <authorList>
            <consortium name="Lawrence Berkeley National Laboratory"/>
            <person name="Harder C.B."/>
            <person name="Miyauchi S."/>
            <person name="Viragh M."/>
            <person name="Kuo A."/>
            <person name="Thoen E."/>
            <person name="Andreopoulos B."/>
            <person name="Lu D."/>
            <person name="Skrede I."/>
            <person name="Drula E."/>
            <person name="Henrissat B."/>
            <person name="Morin E."/>
            <person name="Kohler A."/>
            <person name="Barry K."/>
            <person name="LaButti K."/>
            <person name="Morin E."/>
            <person name="Salamov A."/>
            <person name="Lipzen A."/>
            <person name="Mereny Z."/>
            <person name="Hegedus B."/>
            <person name="Baldrian P."/>
            <person name="Stursova M."/>
            <person name="Weitz H."/>
            <person name="Taylor A."/>
            <person name="Grigoriev I.V."/>
            <person name="Nagy L.G."/>
            <person name="Martin F."/>
            <person name="Kauserud H."/>
        </authorList>
    </citation>
    <scope>NUCLEOTIDE SEQUENCE</scope>
    <source>
        <strain evidence="3">CBHHK067</strain>
    </source>
</reference>
<name>A0AAD7M7K6_MYCRO</name>
<dbReference type="GO" id="GO:0004252">
    <property type="term" value="F:serine-type endopeptidase activity"/>
    <property type="evidence" value="ECO:0007669"/>
    <property type="project" value="InterPro"/>
</dbReference>
<evidence type="ECO:0000313" key="4">
    <source>
        <dbReference type="Proteomes" id="UP001221757"/>
    </source>
</evidence>
<dbReference type="Proteomes" id="UP001221757">
    <property type="component" value="Unassembled WGS sequence"/>
</dbReference>
<organism evidence="3 4">
    <name type="scientific">Mycena rosella</name>
    <name type="common">Pink bonnet</name>
    <name type="synonym">Agaricus rosellus</name>
    <dbReference type="NCBI Taxonomy" id="1033263"/>
    <lineage>
        <taxon>Eukaryota</taxon>
        <taxon>Fungi</taxon>
        <taxon>Dikarya</taxon>
        <taxon>Basidiomycota</taxon>
        <taxon>Agaricomycotina</taxon>
        <taxon>Agaricomycetes</taxon>
        <taxon>Agaricomycetidae</taxon>
        <taxon>Agaricales</taxon>
        <taxon>Marasmiineae</taxon>
        <taxon>Mycenaceae</taxon>
        <taxon>Mycena</taxon>
    </lineage>
</organism>
<evidence type="ECO:0000313" key="3">
    <source>
        <dbReference type="EMBL" id="KAJ7704936.1"/>
    </source>
</evidence>
<evidence type="ECO:0000256" key="1">
    <source>
        <dbReference type="PROSITE-ProRule" id="PRU01032"/>
    </source>
</evidence>
<sequence>MTRLPRARCEHAVCWRLALGARPRPQGQRHAVRQLPDVQAHCVRQDVCAHPTEVTDFIDHIRPTTTFNNPLSLSFILSVPKPAAAEVSAEMSSDATAASCATTLTPILLQSLYKIPAAESSNSIAVAGFIEQFTRPADLKSFTKFRTNMVSSTTFKTQLLGGGKNSQGASTAGVEANLDIQYIVGIATGVPVFFVSVGESSQDGDLEGFLDIVNFLSDEDDVAQAMSTSSPRSKLCTAYAAFGARGTSVLFASGDGGVEGGQSQTCTKYQAAFPAGCPFPSAVGSVHGTSPEADSTFSSGGFSNYWGVRRRRRVSQGAGHDHQRGPLHCLRPRVGVAAQGENVRIASGGTFFASVTALRNGQLIATGNAPLSSTCDFTGWAGWAGSMPTRRYSTMLPPAAGVKGWDPVCVFRRCHRSLVAYLSIAGSSE</sequence>
<evidence type="ECO:0000259" key="2">
    <source>
        <dbReference type="PROSITE" id="PS51695"/>
    </source>
</evidence>
<protein>
    <submittedName>
        <fullName evidence="3">Peptidase S8/S53 domain-containing protein</fullName>
    </submittedName>
</protein>
<dbReference type="GO" id="GO:0008240">
    <property type="term" value="F:tripeptidyl-peptidase activity"/>
    <property type="evidence" value="ECO:0007669"/>
    <property type="project" value="TreeGrafter"/>
</dbReference>
<comment type="caution">
    <text evidence="1">Lacks conserved residue(s) required for the propagation of feature annotation.</text>
</comment>
<dbReference type="EMBL" id="JARKIE010000009">
    <property type="protein sequence ID" value="KAJ7704936.1"/>
    <property type="molecule type" value="Genomic_DNA"/>
</dbReference>
<comment type="caution">
    <text evidence="3">The sequence shown here is derived from an EMBL/GenBank/DDBJ whole genome shotgun (WGS) entry which is preliminary data.</text>
</comment>
<dbReference type="PANTHER" id="PTHR14218:SF15">
    <property type="entry name" value="TRIPEPTIDYL-PEPTIDASE 1"/>
    <property type="match status" value="1"/>
</dbReference>
<feature type="domain" description="Peptidase S53" evidence="2">
    <location>
        <begin position="103"/>
        <end position="429"/>
    </location>
</feature>
<dbReference type="AlphaFoldDB" id="A0AAD7M7K6"/>
<dbReference type="Gene3D" id="3.40.50.200">
    <property type="entry name" value="Peptidase S8/S53 domain"/>
    <property type="match status" value="1"/>
</dbReference>
<dbReference type="PANTHER" id="PTHR14218">
    <property type="entry name" value="PROTEASE S8 TRIPEPTIDYL PEPTIDASE I CLN2"/>
    <property type="match status" value="1"/>
</dbReference>
<dbReference type="GO" id="GO:0006508">
    <property type="term" value="P:proteolysis"/>
    <property type="evidence" value="ECO:0007669"/>
    <property type="project" value="InterPro"/>
</dbReference>
<dbReference type="InterPro" id="IPR036852">
    <property type="entry name" value="Peptidase_S8/S53_dom_sf"/>
</dbReference>
<dbReference type="PROSITE" id="PS51695">
    <property type="entry name" value="SEDOLISIN"/>
    <property type="match status" value="1"/>
</dbReference>
<accession>A0AAD7M7K6</accession>
<proteinExistence type="predicted"/>
<gene>
    <name evidence="3" type="ORF">B0H17DRAFT_1193422</name>
</gene>
<keyword evidence="4" id="KW-1185">Reference proteome</keyword>
<dbReference type="SUPFAM" id="SSF52743">
    <property type="entry name" value="Subtilisin-like"/>
    <property type="match status" value="1"/>
</dbReference>